<evidence type="ECO:0000256" key="3">
    <source>
        <dbReference type="ARBA" id="ARBA00022475"/>
    </source>
</evidence>
<evidence type="ECO:0000259" key="8">
    <source>
        <dbReference type="Pfam" id="PF02308"/>
    </source>
</evidence>
<dbReference type="PANTHER" id="PTHR33778">
    <property type="entry name" value="PROTEIN MGTC"/>
    <property type="match status" value="1"/>
</dbReference>
<keyword evidence="5 7" id="KW-1133">Transmembrane helix</keyword>
<evidence type="ECO:0000256" key="5">
    <source>
        <dbReference type="ARBA" id="ARBA00022989"/>
    </source>
</evidence>
<evidence type="ECO:0000256" key="6">
    <source>
        <dbReference type="ARBA" id="ARBA00023136"/>
    </source>
</evidence>
<dbReference type="EMBL" id="DTKJ01000058">
    <property type="protein sequence ID" value="HGZ12210.1"/>
    <property type="molecule type" value="Genomic_DNA"/>
</dbReference>
<dbReference type="InterPro" id="IPR045865">
    <property type="entry name" value="ACT-like_dom_sf"/>
</dbReference>
<dbReference type="Pfam" id="PF02308">
    <property type="entry name" value="MgtC"/>
    <property type="match status" value="1"/>
</dbReference>
<keyword evidence="3" id="KW-1003">Cell membrane</keyword>
<dbReference type="InterPro" id="IPR049177">
    <property type="entry name" value="MgtC_SapB_SrpB_YhiD_N"/>
</dbReference>
<dbReference type="PRINTS" id="PR01837">
    <property type="entry name" value="MGTCSAPBPROT"/>
</dbReference>
<feature type="transmembrane region" description="Helical" evidence="7">
    <location>
        <begin position="99"/>
        <end position="115"/>
    </location>
</feature>
<feature type="domain" description="MgtC/SapB/SrpB/YhiD N-terminal" evidence="8">
    <location>
        <begin position="10"/>
        <end position="142"/>
    </location>
</feature>
<dbReference type="AlphaFoldDB" id="A0A7C5AM84"/>
<evidence type="ECO:0000256" key="2">
    <source>
        <dbReference type="ARBA" id="ARBA00009298"/>
    </source>
</evidence>
<keyword evidence="4 7" id="KW-0812">Transmembrane</keyword>
<feature type="transmembrane region" description="Helical" evidence="7">
    <location>
        <begin position="35"/>
        <end position="53"/>
    </location>
</feature>
<comment type="caution">
    <text evidence="9">The sequence shown here is derived from an EMBL/GenBank/DDBJ whole genome shotgun (WGS) entry which is preliminary data.</text>
</comment>
<reference evidence="9" key="1">
    <citation type="journal article" date="2020" name="mSystems">
        <title>Genome- and Community-Level Interaction Insights into Carbon Utilization and Element Cycling Functions of Hydrothermarchaeota in Hydrothermal Sediment.</title>
        <authorList>
            <person name="Zhou Z."/>
            <person name="Liu Y."/>
            <person name="Xu W."/>
            <person name="Pan J."/>
            <person name="Luo Z.H."/>
            <person name="Li M."/>
        </authorList>
    </citation>
    <scope>NUCLEOTIDE SEQUENCE [LARGE SCALE GENOMIC DNA]</scope>
    <source>
        <strain evidence="9">SpSt-853</strain>
    </source>
</reference>
<evidence type="ECO:0000313" key="9">
    <source>
        <dbReference type="EMBL" id="HGZ12210.1"/>
    </source>
</evidence>
<evidence type="ECO:0000256" key="7">
    <source>
        <dbReference type="SAM" id="Phobius"/>
    </source>
</evidence>
<evidence type="ECO:0000256" key="4">
    <source>
        <dbReference type="ARBA" id="ARBA00022692"/>
    </source>
</evidence>
<proteinExistence type="inferred from homology"/>
<keyword evidence="6 7" id="KW-0472">Membrane</keyword>
<sequence>MPYYEFFLRLALAAVLGGIIGLERELHGRPAGIRTYLILSLGSALLMVLSEYLLFSFTLKFPGLAAQGDPARIAGQAITGVGFLGAGVIIRYKDSIRGLTTAACVWLVCSVGLAVGAGFYLVGTATTLLTLTALIGLKVVERKMRKDWFETLEVEAADRPGLLPQVQDLLSRQGLEVLSFGLSRNAQTQELKATFNLKTRAVKPKREFLQDLLEVEGVRAVHLS</sequence>
<protein>
    <submittedName>
        <fullName evidence="9">MgtC/SapB family protein</fullName>
    </submittedName>
</protein>
<dbReference type="Gene3D" id="3.30.70.260">
    <property type="match status" value="1"/>
</dbReference>
<name>A0A7C5AM84_9BACT</name>
<evidence type="ECO:0000256" key="1">
    <source>
        <dbReference type="ARBA" id="ARBA00004651"/>
    </source>
</evidence>
<dbReference type="GO" id="GO:0005886">
    <property type="term" value="C:plasma membrane"/>
    <property type="evidence" value="ECO:0007669"/>
    <property type="project" value="UniProtKB-SubCell"/>
</dbReference>
<accession>A0A7C5AM84</accession>
<comment type="similarity">
    <text evidence="2">Belongs to the MgtC/SapB family.</text>
</comment>
<feature type="transmembrane region" description="Helical" evidence="7">
    <location>
        <begin position="6"/>
        <end position="23"/>
    </location>
</feature>
<comment type="subcellular location">
    <subcellularLocation>
        <location evidence="1">Cell membrane</location>
        <topology evidence="1">Multi-pass membrane protein</topology>
    </subcellularLocation>
</comment>
<dbReference type="PANTHER" id="PTHR33778:SF1">
    <property type="entry name" value="MAGNESIUM TRANSPORTER YHID-RELATED"/>
    <property type="match status" value="1"/>
</dbReference>
<organism evidence="9">
    <name type="scientific">Desulfobacca acetoxidans</name>
    <dbReference type="NCBI Taxonomy" id="60893"/>
    <lineage>
        <taxon>Bacteria</taxon>
        <taxon>Pseudomonadati</taxon>
        <taxon>Thermodesulfobacteriota</taxon>
        <taxon>Desulfobaccia</taxon>
        <taxon>Desulfobaccales</taxon>
        <taxon>Desulfobaccaceae</taxon>
        <taxon>Desulfobacca</taxon>
    </lineage>
</organism>
<dbReference type="SUPFAM" id="SSF55021">
    <property type="entry name" value="ACT-like"/>
    <property type="match status" value="1"/>
</dbReference>
<feature type="transmembrane region" description="Helical" evidence="7">
    <location>
        <begin position="73"/>
        <end position="92"/>
    </location>
</feature>
<dbReference type="InterPro" id="IPR003416">
    <property type="entry name" value="MgtC/SapB/SrpB/YhiD_fam"/>
</dbReference>
<gene>
    <name evidence="9" type="ORF">ENW48_08325</name>
</gene>